<dbReference type="InterPro" id="IPR027470">
    <property type="entry name" value="Cation_efflux_CTD"/>
</dbReference>
<dbReference type="Pfam" id="PF16916">
    <property type="entry name" value="ZT_dimer"/>
    <property type="match status" value="1"/>
</dbReference>
<dbReference type="NCBIfam" id="TIGR01297">
    <property type="entry name" value="CDF"/>
    <property type="match status" value="1"/>
</dbReference>
<dbReference type="InterPro" id="IPR050291">
    <property type="entry name" value="CDF_Transporter"/>
</dbReference>
<feature type="transmembrane region" description="Helical" evidence="7">
    <location>
        <begin position="128"/>
        <end position="151"/>
    </location>
</feature>
<gene>
    <name evidence="10" type="ORF">H9736_07710</name>
</gene>
<dbReference type="SUPFAM" id="SSF160240">
    <property type="entry name" value="Cation efflux protein cytoplasmic domain-like"/>
    <property type="match status" value="1"/>
</dbReference>
<dbReference type="Pfam" id="PF01545">
    <property type="entry name" value="Cation_efflux"/>
    <property type="match status" value="1"/>
</dbReference>
<keyword evidence="3" id="KW-0813">Transport</keyword>
<dbReference type="GO" id="GO:0016020">
    <property type="term" value="C:membrane"/>
    <property type="evidence" value="ECO:0007669"/>
    <property type="project" value="UniProtKB-SubCell"/>
</dbReference>
<name>A0A9D2B8I2_9FIRM</name>
<evidence type="ECO:0000256" key="6">
    <source>
        <dbReference type="ARBA" id="ARBA00023136"/>
    </source>
</evidence>
<evidence type="ECO:0000313" key="10">
    <source>
        <dbReference type="EMBL" id="HIX66119.1"/>
    </source>
</evidence>
<dbReference type="Proteomes" id="UP000886800">
    <property type="component" value="Unassembled WGS sequence"/>
</dbReference>
<keyword evidence="4 7" id="KW-0812">Transmembrane</keyword>
<dbReference type="FunFam" id="1.20.1510.10:FF:000006">
    <property type="entry name" value="Divalent cation efflux transporter"/>
    <property type="match status" value="1"/>
</dbReference>
<dbReference type="PANTHER" id="PTHR43840:SF15">
    <property type="entry name" value="MITOCHONDRIAL METAL TRANSPORTER 1-RELATED"/>
    <property type="match status" value="1"/>
</dbReference>
<dbReference type="InterPro" id="IPR036837">
    <property type="entry name" value="Cation_efflux_CTD_sf"/>
</dbReference>
<dbReference type="Gene3D" id="3.30.70.1350">
    <property type="entry name" value="Cation efflux protein, cytoplasmic domain"/>
    <property type="match status" value="1"/>
</dbReference>
<protein>
    <submittedName>
        <fullName evidence="10">Cation diffusion facilitator family transporter</fullName>
    </submittedName>
</protein>
<comment type="similarity">
    <text evidence="2">Belongs to the cation diffusion facilitator (CDF) transporter (TC 2.A.4) family.</text>
</comment>
<proteinExistence type="inferred from homology"/>
<sequence>MLEQMLRRFIKDADRVQDPKVRERYGTFAGGVGIFLNLCLAAAKLLAGLLSGSIAVTADAFNNLSDAGSSVVTIVGFRLAASPSDREHPFGHGRIEYLAGLFISAAILVVGVELLKSSVEKILHPEEVAFSLVSVGILAASILVKLWMSWFNRTLSRRINSAAMKAVSVDSLTDAVATTAVLVSAVAAHLTGLKLDGITGLLVAGFILYSGFNTAKDSLSPLLGEAPDSALVQEIEQTVLDHPPVVGVHDMIVHDYGPGRRIISLHAEVPSTRDILEMHDVIDHIELELQQKYNCVATIHMDPVAVDDPEVQAMKERVTALVQGIDPELGIHDFRMVKGPTHTNLIFDVTVPFRFRLPDPVVGQTIRDRVRQMEGNYFAVVRVEHTMY</sequence>
<reference evidence="10" key="1">
    <citation type="journal article" date="2021" name="PeerJ">
        <title>Extensive microbial diversity within the chicken gut microbiome revealed by metagenomics and culture.</title>
        <authorList>
            <person name="Gilroy R."/>
            <person name="Ravi A."/>
            <person name="Getino M."/>
            <person name="Pursley I."/>
            <person name="Horton D.L."/>
            <person name="Alikhan N.F."/>
            <person name="Baker D."/>
            <person name="Gharbi K."/>
            <person name="Hall N."/>
            <person name="Watson M."/>
            <person name="Adriaenssens E.M."/>
            <person name="Foster-Nyarko E."/>
            <person name="Jarju S."/>
            <person name="Secka A."/>
            <person name="Antonio M."/>
            <person name="Oren A."/>
            <person name="Chaudhuri R.R."/>
            <person name="La Ragione R."/>
            <person name="Hildebrand F."/>
            <person name="Pallen M.J."/>
        </authorList>
    </citation>
    <scope>NUCLEOTIDE SEQUENCE</scope>
    <source>
        <strain evidence="10">CHK188-5543</strain>
    </source>
</reference>
<feature type="domain" description="Cation efflux protein transmembrane" evidence="8">
    <location>
        <begin position="32"/>
        <end position="223"/>
    </location>
</feature>
<feature type="domain" description="Cation efflux protein cytoplasmic" evidence="9">
    <location>
        <begin position="227"/>
        <end position="303"/>
    </location>
</feature>
<feature type="transmembrane region" description="Helical" evidence="7">
    <location>
        <begin position="25"/>
        <end position="47"/>
    </location>
</feature>
<keyword evidence="5 7" id="KW-1133">Transmembrane helix</keyword>
<organism evidence="10 11">
    <name type="scientific">Candidatus Anaerotruncus excrementipullorum</name>
    <dbReference type="NCBI Taxonomy" id="2838465"/>
    <lineage>
        <taxon>Bacteria</taxon>
        <taxon>Bacillati</taxon>
        <taxon>Bacillota</taxon>
        <taxon>Clostridia</taxon>
        <taxon>Eubacteriales</taxon>
        <taxon>Oscillospiraceae</taxon>
        <taxon>Anaerotruncus</taxon>
    </lineage>
</organism>
<evidence type="ECO:0000256" key="2">
    <source>
        <dbReference type="ARBA" id="ARBA00008114"/>
    </source>
</evidence>
<evidence type="ECO:0000256" key="7">
    <source>
        <dbReference type="SAM" id="Phobius"/>
    </source>
</evidence>
<evidence type="ECO:0000256" key="3">
    <source>
        <dbReference type="ARBA" id="ARBA00022448"/>
    </source>
</evidence>
<evidence type="ECO:0000256" key="1">
    <source>
        <dbReference type="ARBA" id="ARBA00004141"/>
    </source>
</evidence>
<dbReference type="SUPFAM" id="SSF161111">
    <property type="entry name" value="Cation efflux protein transmembrane domain-like"/>
    <property type="match status" value="1"/>
</dbReference>
<evidence type="ECO:0000313" key="11">
    <source>
        <dbReference type="Proteomes" id="UP000886800"/>
    </source>
</evidence>
<dbReference type="GO" id="GO:0008324">
    <property type="term" value="F:monoatomic cation transmembrane transporter activity"/>
    <property type="evidence" value="ECO:0007669"/>
    <property type="project" value="InterPro"/>
</dbReference>
<evidence type="ECO:0000259" key="9">
    <source>
        <dbReference type="Pfam" id="PF16916"/>
    </source>
</evidence>
<evidence type="ECO:0000259" key="8">
    <source>
        <dbReference type="Pfam" id="PF01545"/>
    </source>
</evidence>
<dbReference type="PANTHER" id="PTHR43840">
    <property type="entry name" value="MITOCHONDRIAL METAL TRANSPORTER 1-RELATED"/>
    <property type="match status" value="1"/>
</dbReference>
<comment type="subcellular location">
    <subcellularLocation>
        <location evidence="1">Membrane</location>
        <topology evidence="1">Multi-pass membrane protein</topology>
    </subcellularLocation>
</comment>
<keyword evidence="6 7" id="KW-0472">Membrane</keyword>
<evidence type="ECO:0000256" key="5">
    <source>
        <dbReference type="ARBA" id="ARBA00022989"/>
    </source>
</evidence>
<accession>A0A9D2B8I2</accession>
<dbReference type="InterPro" id="IPR058533">
    <property type="entry name" value="Cation_efflux_TM"/>
</dbReference>
<reference evidence="10" key="2">
    <citation type="submission" date="2021-04" db="EMBL/GenBank/DDBJ databases">
        <authorList>
            <person name="Gilroy R."/>
        </authorList>
    </citation>
    <scope>NUCLEOTIDE SEQUENCE</scope>
    <source>
        <strain evidence="10">CHK188-5543</strain>
    </source>
</reference>
<dbReference type="InterPro" id="IPR027469">
    <property type="entry name" value="Cation_efflux_TMD_sf"/>
</dbReference>
<evidence type="ECO:0000256" key="4">
    <source>
        <dbReference type="ARBA" id="ARBA00022692"/>
    </source>
</evidence>
<dbReference type="Gene3D" id="1.20.1510.10">
    <property type="entry name" value="Cation efflux protein transmembrane domain"/>
    <property type="match status" value="1"/>
</dbReference>
<comment type="caution">
    <text evidence="10">The sequence shown here is derived from an EMBL/GenBank/DDBJ whole genome shotgun (WGS) entry which is preliminary data.</text>
</comment>
<dbReference type="InterPro" id="IPR002524">
    <property type="entry name" value="Cation_efflux"/>
</dbReference>
<dbReference type="EMBL" id="DXES01000166">
    <property type="protein sequence ID" value="HIX66119.1"/>
    <property type="molecule type" value="Genomic_DNA"/>
</dbReference>
<feature type="transmembrane region" description="Helical" evidence="7">
    <location>
        <begin position="95"/>
        <end position="116"/>
    </location>
</feature>
<dbReference type="AlphaFoldDB" id="A0A9D2B8I2"/>